<reference evidence="3" key="1">
    <citation type="journal article" date="2019" name="Nat. Commun.">
        <title>The genome of broomcorn millet.</title>
        <authorList>
            <person name="Zou C."/>
            <person name="Miki D."/>
            <person name="Li D."/>
            <person name="Tang Q."/>
            <person name="Xiao L."/>
            <person name="Rajput S."/>
            <person name="Deng P."/>
            <person name="Jia W."/>
            <person name="Huang R."/>
            <person name="Zhang M."/>
            <person name="Sun Y."/>
            <person name="Hu J."/>
            <person name="Fu X."/>
            <person name="Schnable P.S."/>
            <person name="Li F."/>
            <person name="Zhang H."/>
            <person name="Feng B."/>
            <person name="Zhu X."/>
            <person name="Liu R."/>
            <person name="Schnable J.C."/>
            <person name="Zhu J.-K."/>
            <person name="Zhang H."/>
        </authorList>
    </citation>
    <scope>NUCLEOTIDE SEQUENCE [LARGE SCALE GENOMIC DNA]</scope>
</reference>
<dbReference type="STRING" id="4540.A0A3L6PYH8"/>
<sequence>MEEHKKRALLHLLWSTGRPFRGLVASLAEVVPKLQEAYKGLDAKWIGDEGDEFLKVMLLDGCFLLEVMRTAAAAAAAGEEDDGCGGAREYAASDPVFSQHGELYVVPYVRRDMLMIENQLPLLVLQRLVAFLHGASAATDDAINNMVLDIVKLSHDAPAVSGGGLALHPLDVCHRSLLHGPPRPPRVVDEFVPSATELHQAGVRFAASRTRSLHDIHFRRGVLSIPELAVDDTTAHKLLSLMAFEQLHAERRAANEVTARRRTRGALRNGLGSDKAVAEMFSRMASEAVLDRRSRLHDVHRAVNAHRGARWNEWRASLVQNHAGNPWAIISLAVAFVLLVLTVVQTVYTVLPYYDQKAQTAAGGGIGLN</sequence>
<dbReference type="Pfam" id="PF03140">
    <property type="entry name" value="DUF247"/>
    <property type="match status" value="2"/>
</dbReference>
<feature type="transmembrane region" description="Helical" evidence="1">
    <location>
        <begin position="327"/>
        <end position="351"/>
    </location>
</feature>
<proteinExistence type="predicted"/>
<evidence type="ECO:0000313" key="3">
    <source>
        <dbReference type="Proteomes" id="UP000275267"/>
    </source>
</evidence>
<dbReference type="PANTHER" id="PTHR31170:SF18">
    <property type="entry name" value="(WILD MALAYSIAN BANANA) HYPOTHETICAL PROTEIN"/>
    <property type="match status" value="1"/>
</dbReference>
<protein>
    <submittedName>
        <fullName evidence="2">Uncharacterized protein</fullName>
    </submittedName>
</protein>
<keyword evidence="1" id="KW-0812">Transmembrane</keyword>
<keyword evidence="1" id="KW-1133">Transmembrane helix</keyword>
<evidence type="ECO:0000256" key="1">
    <source>
        <dbReference type="SAM" id="Phobius"/>
    </source>
</evidence>
<dbReference type="InterPro" id="IPR004158">
    <property type="entry name" value="DUF247_pln"/>
</dbReference>
<dbReference type="PANTHER" id="PTHR31170">
    <property type="entry name" value="BNAC04G53230D PROTEIN"/>
    <property type="match status" value="1"/>
</dbReference>
<organism evidence="2 3">
    <name type="scientific">Panicum miliaceum</name>
    <name type="common">Proso millet</name>
    <name type="synonym">Broomcorn millet</name>
    <dbReference type="NCBI Taxonomy" id="4540"/>
    <lineage>
        <taxon>Eukaryota</taxon>
        <taxon>Viridiplantae</taxon>
        <taxon>Streptophyta</taxon>
        <taxon>Embryophyta</taxon>
        <taxon>Tracheophyta</taxon>
        <taxon>Spermatophyta</taxon>
        <taxon>Magnoliopsida</taxon>
        <taxon>Liliopsida</taxon>
        <taxon>Poales</taxon>
        <taxon>Poaceae</taxon>
        <taxon>PACMAD clade</taxon>
        <taxon>Panicoideae</taxon>
        <taxon>Panicodae</taxon>
        <taxon>Paniceae</taxon>
        <taxon>Panicinae</taxon>
        <taxon>Panicum</taxon>
        <taxon>Panicum sect. Panicum</taxon>
    </lineage>
</organism>
<gene>
    <name evidence="2" type="ORF">C2845_PM16G07510</name>
</gene>
<dbReference type="EMBL" id="PQIB02000015">
    <property type="protein sequence ID" value="RLM66697.1"/>
    <property type="molecule type" value="Genomic_DNA"/>
</dbReference>
<dbReference type="AlphaFoldDB" id="A0A3L6PYH8"/>
<keyword evidence="1" id="KW-0472">Membrane</keyword>
<name>A0A3L6PYH8_PANMI</name>
<keyword evidence="3" id="KW-1185">Reference proteome</keyword>
<dbReference type="OrthoDB" id="680488at2759"/>
<comment type="caution">
    <text evidence="2">The sequence shown here is derived from an EMBL/GenBank/DDBJ whole genome shotgun (WGS) entry which is preliminary data.</text>
</comment>
<evidence type="ECO:0000313" key="2">
    <source>
        <dbReference type="EMBL" id="RLM66697.1"/>
    </source>
</evidence>
<dbReference type="Proteomes" id="UP000275267">
    <property type="component" value="Unassembled WGS sequence"/>
</dbReference>
<accession>A0A3L6PYH8</accession>